<reference evidence="1" key="1">
    <citation type="submission" date="2019-09" db="EMBL/GenBank/DDBJ databases">
        <title>Draft genome information of white flower Hibiscus syriacus.</title>
        <authorList>
            <person name="Kim Y.-M."/>
        </authorList>
    </citation>
    <scope>NUCLEOTIDE SEQUENCE [LARGE SCALE GENOMIC DNA]</scope>
    <source>
        <strain evidence="1">YM2019G1</strain>
    </source>
</reference>
<name>A0A6A2XFX7_HIBSY</name>
<gene>
    <name evidence="1" type="ORF">F3Y22_tig00111758pilonHSYRG00224</name>
</gene>
<dbReference type="EMBL" id="VEPZ02001419">
    <property type="protein sequence ID" value="KAE8674362.1"/>
    <property type="molecule type" value="Genomic_DNA"/>
</dbReference>
<protein>
    <submittedName>
        <fullName evidence="1">Uncharacterized protein</fullName>
    </submittedName>
</protein>
<comment type="caution">
    <text evidence="1">The sequence shown here is derived from an EMBL/GenBank/DDBJ whole genome shotgun (WGS) entry which is preliminary data.</text>
</comment>
<dbReference type="AlphaFoldDB" id="A0A6A2XFX7"/>
<evidence type="ECO:0000313" key="2">
    <source>
        <dbReference type="Proteomes" id="UP000436088"/>
    </source>
</evidence>
<proteinExistence type="predicted"/>
<sequence>MVQSSGGTTSLVWLDGSPTLTEPYPTPDPNLVEPLVVAPVVVVVVDDDDVVFRHDLLCFVPRIAIGRCLTKNWRQRSSWIKFCMEVTSLDKPDIDAWSL</sequence>
<organism evidence="1 2">
    <name type="scientific">Hibiscus syriacus</name>
    <name type="common">Rose of Sharon</name>
    <dbReference type="NCBI Taxonomy" id="106335"/>
    <lineage>
        <taxon>Eukaryota</taxon>
        <taxon>Viridiplantae</taxon>
        <taxon>Streptophyta</taxon>
        <taxon>Embryophyta</taxon>
        <taxon>Tracheophyta</taxon>
        <taxon>Spermatophyta</taxon>
        <taxon>Magnoliopsida</taxon>
        <taxon>eudicotyledons</taxon>
        <taxon>Gunneridae</taxon>
        <taxon>Pentapetalae</taxon>
        <taxon>rosids</taxon>
        <taxon>malvids</taxon>
        <taxon>Malvales</taxon>
        <taxon>Malvaceae</taxon>
        <taxon>Malvoideae</taxon>
        <taxon>Hibiscus</taxon>
    </lineage>
</organism>
<dbReference type="Proteomes" id="UP000436088">
    <property type="component" value="Unassembled WGS sequence"/>
</dbReference>
<evidence type="ECO:0000313" key="1">
    <source>
        <dbReference type="EMBL" id="KAE8674362.1"/>
    </source>
</evidence>
<accession>A0A6A2XFX7</accession>
<keyword evidence="2" id="KW-1185">Reference proteome</keyword>